<dbReference type="Proteomes" id="UP001652625">
    <property type="component" value="Chromosome 07"/>
</dbReference>
<dbReference type="InterPro" id="IPR024079">
    <property type="entry name" value="MetalloPept_cat_dom_sf"/>
</dbReference>
<evidence type="ECO:0000313" key="11">
    <source>
        <dbReference type="Proteomes" id="UP001652625"/>
    </source>
</evidence>
<dbReference type="PRINTS" id="PR00480">
    <property type="entry name" value="ASTACIN"/>
</dbReference>
<keyword evidence="3 6" id="KW-0378">Hydrolase</keyword>
<evidence type="ECO:0000256" key="2">
    <source>
        <dbReference type="ARBA" id="ARBA00022723"/>
    </source>
</evidence>
<evidence type="ECO:0000313" key="12">
    <source>
        <dbReference type="RefSeq" id="XP_065656864.1"/>
    </source>
</evidence>
<keyword evidence="2 6" id="KW-0479">Metal-binding</keyword>
<dbReference type="EC" id="3.4.24.-" evidence="7"/>
<evidence type="ECO:0000256" key="7">
    <source>
        <dbReference type="RuleBase" id="RU361183"/>
    </source>
</evidence>
<dbReference type="SMART" id="SM00235">
    <property type="entry name" value="ZnMc"/>
    <property type="match status" value="1"/>
</dbReference>
<gene>
    <name evidence="12" type="primary">LOC100214012</name>
</gene>
<dbReference type="Gene3D" id="3.40.390.10">
    <property type="entry name" value="Collagenase (Catalytic Domain)"/>
    <property type="match status" value="1"/>
</dbReference>
<dbReference type="InterPro" id="IPR001506">
    <property type="entry name" value="Peptidase_M12A"/>
</dbReference>
<feature type="signal peptide" evidence="9">
    <location>
        <begin position="1"/>
        <end position="15"/>
    </location>
</feature>
<keyword evidence="9" id="KW-0732">Signal</keyword>
<dbReference type="PANTHER" id="PTHR10127:SF780">
    <property type="entry name" value="METALLOENDOPEPTIDASE"/>
    <property type="match status" value="1"/>
</dbReference>
<dbReference type="InterPro" id="IPR006026">
    <property type="entry name" value="Peptidase_Metallo"/>
</dbReference>
<reference evidence="12" key="1">
    <citation type="submission" date="2025-08" db="UniProtKB">
        <authorList>
            <consortium name="RefSeq"/>
        </authorList>
    </citation>
    <scope>IDENTIFICATION</scope>
</reference>
<name>A0ABM4C5L0_HYDVU</name>
<keyword evidence="4 6" id="KW-0862">Zinc</keyword>
<evidence type="ECO:0000256" key="6">
    <source>
        <dbReference type="PROSITE-ProRule" id="PRU01211"/>
    </source>
</evidence>
<evidence type="ECO:0000256" key="5">
    <source>
        <dbReference type="ARBA" id="ARBA00023049"/>
    </source>
</evidence>
<feature type="domain" description="Peptidase M12A" evidence="10">
    <location>
        <begin position="60"/>
        <end position="279"/>
    </location>
</feature>
<evidence type="ECO:0000256" key="4">
    <source>
        <dbReference type="ARBA" id="ARBA00022833"/>
    </source>
</evidence>
<evidence type="ECO:0000259" key="10">
    <source>
        <dbReference type="PROSITE" id="PS51864"/>
    </source>
</evidence>
<dbReference type="GO" id="GO:0008237">
    <property type="term" value="F:metallopeptidase activity"/>
    <property type="evidence" value="ECO:0007669"/>
    <property type="project" value="UniProtKB-KW"/>
</dbReference>
<dbReference type="RefSeq" id="XP_065656864.1">
    <property type="nucleotide sequence ID" value="XM_065800792.1"/>
</dbReference>
<dbReference type="SUPFAM" id="SSF55486">
    <property type="entry name" value="Metalloproteases ('zincins'), catalytic domain"/>
    <property type="match status" value="1"/>
</dbReference>
<sequence>MKILILAMMLVSVYGLSIQKKLKMKRNFKAKNGIVKNQERKDINTINMRHGILSDMKFKSGNKRELPPLWKNAAGQPRVPYILDMSKGQNYSNVIIQSINMLNAHMKNYLCINNPPVWIPRTNEADYVTFMTVPNDGCWSYVGKVGGSQQLNIGDGCDYTGIVLHEMLHAMGFIHEQSRCDRNTTVTIVYPSIQAGLENQFDIDTSRSTFTSKYDIMSIMQYQLWSFSKYENNYTEATKTIRVNKQFLNLTAAQDWSIGTGNDLSNTDKLDLMIMYGCAVSKCTASCDGILKCSDTPTTTQPKTTTSKPTTTQPKTTTSKPTTTLPTTTTSKPTTTQPKTTTSKPTTTQPTTTTSKQTTTQPKTTTSKPTTTQPKTTTLKLTTTQPATTTSKPTTTQPATTTSKPTTTQPKTTTSKPTTTQPATTTSKPTTTQPKTTTSKPAATQPATTTSKPTTQPTTTSKLTTTQRTITTTKSLQGDNVLRKSHQNPKFKSKKKHSNPRFRNFVF</sequence>
<keyword evidence="1 6" id="KW-0645">Protease</keyword>
<accession>A0ABM4C5L0</accession>
<feature type="compositionally biased region" description="Low complexity" evidence="8">
    <location>
        <begin position="298"/>
        <end position="475"/>
    </location>
</feature>
<dbReference type="GeneID" id="100214012"/>
<feature type="region of interest" description="Disordered" evidence="8">
    <location>
        <begin position="298"/>
        <end position="507"/>
    </location>
</feature>
<feature type="binding site" evidence="6">
    <location>
        <position position="169"/>
    </location>
    <ligand>
        <name>Zn(2+)</name>
        <dbReference type="ChEBI" id="CHEBI:29105"/>
        <note>catalytic</note>
    </ligand>
</feature>
<proteinExistence type="predicted"/>
<keyword evidence="5 6" id="KW-0482">Metalloprotease</keyword>
<feature type="compositionally biased region" description="Basic residues" evidence="8">
    <location>
        <begin position="483"/>
        <end position="500"/>
    </location>
</feature>
<evidence type="ECO:0000256" key="8">
    <source>
        <dbReference type="SAM" id="MobiDB-lite"/>
    </source>
</evidence>
<dbReference type="PROSITE" id="PS51864">
    <property type="entry name" value="ASTACIN"/>
    <property type="match status" value="1"/>
</dbReference>
<evidence type="ECO:0000256" key="9">
    <source>
        <dbReference type="SAM" id="SignalP"/>
    </source>
</evidence>
<dbReference type="PANTHER" id="PTHR10127">
    <property type="entry name" value="DISCOIDIN, CUB, EGF, LAMININ , AND ZINC METALLOPROTEASE DOMAIN CONTAINING"/>
    <property type="match status" value="1"/>
</dbReference>
<feature type="chain" id="PRO_5045236671" description="Metalloendopeptidase" evidence="9">
    <location>
        <begin position="16"/>
        <end position="507"/>
    </location>
</feature>
<feature type="binding site" evidence="6">
    <location>
        <position position="175"/>
    </location>
    <ligand>
        <name>Zn(2+)</name>
        <dbReference type="ChEBI" id="CHEBI:29105"/>
        <note>catalytic</note>
    </ligand>
</feature>
<evidence type="ECO:0000256" key="1">
    <source>
        <dbReference type="ARBA" id="ARBA00022670"/>
    </source>
</evidence>
<comment type="cofactor">
    <cofactor evidence="6 7">
        <name>Zn(2+)</name>
        <dbReference type="ChEBI" id="CHEBI:29105"/>
    </cofactor>
    <text evidence="6 7">Binds 1 zinc ion per subunit.</text>
</comment>
<feature type="binding site" evidence="6">
    <location>
        <position position="165"/>
    </location>
    <ligand>
        <name>Zn(2+)</name>
        <dbReference type="ChEBI" id="CHEBI:29105"/>
        <note>catalytic</note>
    </ligand>
</feature>
<organism evidence="11 12">
    <name type="scientific">Hydra vulgaris</name>
    <name type="common">Hydra</name>
    <name type="synonym">Hydra attenuata</name>
    <dbReference type="NCBI Taxonomy" id="6087"/>
    <lineage>
        <taxon>Eukaryota</taxon>
        <taxon>Metazoa</taxon>
        <taxon>Cnidaria</taxon>
        <taxon>Hydrozoa</taxon>
        <taxon>Hydroidolina</taxon>
        <taxon>Anthoathecata</taxon>
        <taxon>Aplanulata</taxon>
        <taxon>Hydridae</taxon>
        <taxon>Hydra</taxon>
    </lineage>
</organism>
<dbReference type="Pfam" id="PF01400">
    <property type="entry name" value="Astacin"/>
    <property type="match status" value="1"/>
</dbReference>
<evidence type="ECO:0000256" key="3">
    <source>
        <dbReference type="ARBA" id="ARBA00022801"/>
    </source>
</evidence>
<protein>
    <recommendedName>
        <fullName evidence="7">Metalloendopeptidase</fullName>
        <ecNumber evidence="7">3.4.24.-</ecNumber>
    </recommendedName>
</protein>
<keyword evidence="11" id="KW-1185">Reference proteome</keyword>
<comment type="caution">
    <text evidence="6">Lacks conserved residue(s) required for the propagation of feature annotation.</text>
</comment>
<feature type="active site" evidence="6">
    <location>
        <position position="166"/>
    </location>
</feature>